<keyword evidence="1" id="KW-1133">Transmembrane helix</keyword>
<feature type="transmembrane region" description="Helical" evidence="1">
    <location>
        <begin position="56"/>
        <end position="75"/>
    </location>
</feature>
<feature type="transmembrane region" description="Helical" evidence="1">
    <location>
        <begin position="103"/>
        <end position="123"/>
    </location>
</feature>
<feature type="transmembrane region" description="Helical" evidence="1">
    <location>
        <begin position="383"/>
        <end position="403"/>
    </location>
</feature>
<dbReference type="InterPro" id="IPR019422">
    <property type="entry name" value="7TM_GPCR_serpentine_rcpt_Srh"/>
</dbReference>
<dbReference type="Proteomes" id="UP000095284">
    <property type="component" value="Unplaced"/>
</dbReference>
<feature type="transmembrane region" description="Helical" evidence="1">
    <location>
        <begin position="20"/>
        <end position="44"/>
    </location>
</feature>
<protein>
    <submittedName>
        <fullName evidence="3">Serpentine receptor class gamma</fullName>
    </submittedName>
</protein>
<evidence type="ECO:0000256" key="1">
    <source>
        <dbReference type="SAM" id="Phobius"/>
    </source>
</evidence>
<accession>A0A1I7S645</accession>
<dbReference type="Pfam" id="PF10318">
    <property type="entry name" value="7TM_GPCR_Srh"/>
    <property type="match status" value="1"/>
</dbReference>
<keyword evidence="1" id="KW-0472">Membrane</keyword>
<feature type="transmembrane region" description="Helical" evidence="1">
    <location>
        <begin position="144"/>
        <end position="162"/>
    </location>
</feature>
<proteinExistence type="predicted"/>
<keyword evidence="1" id="KW-0812">Transmembrane</keyword>
<feature type="transmembrane region" description="Helical" evidence="1">
    <location>
        <begin position="246"/>
        <end position="264"/>
    </location>
</feature>
<feature type="transmembrane region" description="Helical" evidence="1">
    <location>
        <begin position="202"/>
        <end position="225"/>
    </location>
</feature>
<organism evidence="2 3">
    <name type="scientific">Bursaphelenchus xylophilus</name>
    <name type="common">Pinewood nematode worm</name>
    <name type="synonym">Aphelenchoides xylophilus</name>
    <dbReference type="NCBI Taxonomy" id="6326"/>
    <lineage>
        <taxon>Eukaryota</taxon>
        <taxon>Metazoa</taxon>
        <taxon>Ecdysozoa</taxon>
        <taxon>Nematoda</taxon>
        <taxon>Chromadorea</taxon>
        <taxon>Rhabditida</taxon>
        <taxon>Tylenchina</taxon>
        <taxon>Tylenchomorpha</taxon>
        <taxon>Aphelenchoidea</taxon>
        <taxon>Aphelenchoididae</taxon>
        <taxon>Bursaphelenchus</taxon>
    </lineage>
</organism>
<dbReference type="WBParaSite" id="BXY_0848100.1">
    <property type="protein sequence ID" value="BXY_0848100.1"/>
    <property type="gene ID" value="BXY_0848100"/>
</dbReference>
<name>A0A1I7S645_BURXY</name>
<evidence type="ECO:0000313" key="2">
    <source>
        <dbReference type="Proteomes" id="UP000095284"/>
    </source>
</evidence>
<evidence type="ECO:0000313" key="3">
    <source>
        <dbReference type="WBParaSite" id="BXY_0848100.1"/>
    </source>
</evidence>
<feature type="transmembrane region" description="Helical" evidence="1">
    <location>
        <begin position="345"/>
        <end position="371"/>
    </location>
</feature>
<feature type="transmembrane region" description="Helical" evidence="1">
    <location>
        <begin position="307"/>
        <end position="325"/>
    </location>
</feature>
<sequence length="438" mass="51739">MRYNITVLNHRLLPEDLKAYFVVYTWIVQISNAFLFLFTLYIVLKWSKDAVGTYKWYILWSIVNILFFLMIMASYEIEIFPAENCSVARGIIDYFQLSDYGGYFSAVSYSFYEMHIIITFCRFAFRYAQSTQQIRLLKLMSHRLFFTALLVLNVFLVIVSIIEIGDSAKHGKEFQLEYPSNNPAMKSYFTSHTVLVVKLSDYVGYFSAVSYSLYDMHIVITFCRFAFRYAQSTRQLRLLKLMSHRLFFAALFVLNVFISTVSIIEIGNSAESGKEFQLDYPTTNPAMKSYFKSHTVFVVKYQHLGSLFRFILYPLSLLFGLWCTWRCYRYPKDNFSQRTRQMYRLLIVGLLIEQSAEFYWFIVPFLSIGFFFDVEDQVAAYYILYRTFYLYPTFVMVFTLVFYRRYREGVKKVYSVFWKVNSPAVPTSNNGVSVTKIS</sequence>
<dbReference type="AlphaFoldDB" id="A0A1I7S645"/>
<reference evidence="3" key="1">
    <citation type="submission" date="2016-11" db="UniProtKB">
        <authorList>
            <consortium name="WormBaseParasite"/>
        </authorList>
    </citation>
    <scope>IDENTIFICATION</scope>
</reference>